<reference evidence="1 2" key="1">
    <citation type="submission" date="2020-09" db="EMBL/GenBank/DDBJ databases">
        <title>Biosynthesis of the nuclear factor of activated T cells inhibitor NFAT-133 and its congeners in Streptomyces pactum.</title>
        <authorList>
            <person name="Zhou W."/>
            <person name="Posri P."/>
            <person name="Abugrain M.E."/>
            <person name="Weisberg A.J."/>
            <person name="Chang J.H."/>
            <person name="Mahmud T."/>
        </authorList>
    </citation>
    <scope>NUCLEOTIDE SEQUENCE [LARGE SCALE GENOMIC DNA]</scope>
    <source>
        <strain evidence="1 2">ATCC 27456</strain>
    </source>
</reference>
<organism evidence="1 2">
    <name type="scientific">Streptomyces pactum</name>
    <dbReference type="NCBI Taxonomy" id="68249"/>
    <lineage>
        <taxon>Bacteria</taxon>
        <taxon>Bacillati</taxon>
        <taxon>Actinomycetota</taxon>
        <taxon>Actinomycetes</taxon>
        <taxon>Kitasatosporales</taxon>
        <taxon>Streptomycetaceae</taxon>
        <taxon>Streptomyces</taxon>
    </lineage>
</organism>
<evidence type="ECO:0000313" key="2">
    <source>
        <dbReference type="Proteomes" id="UP000807371"/>
    </source>
</evidence>
<proteinExistence type="predicted"/>
<dbReference type="EMBL" id="JACYXC010000001">
    <property type="protein sequence ID" value="MBH5334022.1"/>
    <property type="molecule type" value="Genomic_DNA"/>
</dbReference>
<comment type="caution">
    <text evidence="1">The sequence shown here is derived from an EMBL/GenBank/DDBJ whole genome shotgun (WGS) entry which is preliminary data.</text>
</comment>
<protein>
    <submittedName>
        <fullName evidence="1">Uncharacterized protein</fullName>
    </submittedName>
</protein>
<name>A0ABS0NFT7_9ACTN</name>
<evidence type="ECO:0000313" key="1">
    <source>
        <dbReference type="EMBL" id="MBH5334022.1"/>
    </source>
</evidence>
<accession>A0ABS0NFT7</accession>
<gene>
    <name evidence="1" type="ORF">IHE55_04070</name>
</gene>
<sequence length="83" mass="8889">MTTDPPTLPDDTSLAGWDHWYATGGNFRPLIDTGLNRLTARTGPGAEEVAVEDGSIPEPADGWHKAGRYTLGRLACLVLRTAP</sequence>
<dbReference type="Proteomes" id="UP000807371">
    <property type="component" value="Unassembled WGS sequence"/>
</dbReference>
<dbReference type="RefSeq" id="WP_197987767.1">
    <property type="nucleotide sequence ID" value="NZ_JACYXC010000001.1"/>
</dbReference>
<keyword evidence="2" id="KW-1185">Reference proteome</keyword>